<sequence length="535" mass="60773">MGAQINAPTLEAVRTPEVRGGERRRHLESGAARGVPSPVPGVRGARAAAAGVCALRCFMLNVNVKKESNKSFEVSDGEVAFEEFSTSKAFIGPIYKTENKQDKTKDYAELSTGEGEQNALLGRRTEEERVKKTKAISCDKEEIDDELYRFYEEIQQIETDKDNLGDNLEVKESQSSQEQYTEHNYKQTSCGQGKTTVSRVLLGQSRDGVVFSTDDYFNQQDGYTYNAGQLGDAHDWNQKRARQAMEQGKSPIIIDNTNTQAWEMKPYVETALEKGYIVEFREPDTWWKFDPEELEKRNKHGVTREKIAQMLDRYEYQISIPIVMNSVTPPHKSTQRPPPQRRQRETDLKKKLGHRLNKTKQRKKRKRGKKQKNSLFNIREKKSDGAPHHLIPADQETSESEEEDSEEENRKSAYCIMFESCGNGIEKTEPPEVSQIEDKQDSLDAKSNVLDLPLSLGFAFQLVQLFGSPGVPLESLLPDDYIVPLDWKVSKMIYFLWKTSVEEKQKKNGFQNGNSLVEISHLGSTMEGPSLPSSI</sequence>
<reference evidence="2 3" key="1">
    <citation type="journal article" date="2012" name="Genome Biol.">
        <title>Sequencing three crocodilian genomes to illuminate the evolution of archosaurs and amniotes.</title>
        <authorList>
            <person name="St John J.A."/>
            <person name="Braun E.L."/>
            <person name="Isberg S.R."/>
            <person name="Miles L.G."/>
            <person name="Chong A.Y."/>
            <person name="Gongora J."/>
            <person name="Dalzell P."/>
            <person name="Moran C."/>
            <person name="Bed'hom B."/>
            <person name="Abzhanov A."/>
            <person name="Burgess S.C."/>
            <person name="Cooksey A.M."/>
            <person name="Castoe T.A."/>
            <person name="Crawford N.G."/>
            <person name="Densmore L.D."/>
            <person name="Drew J.C."/>
            <person name="Edwards S.V."/>
            <person name="Faircloth B.C."/>
            <person name="Fujita M.K."/>
            <person name="Greenwold M.J."/>
            <person name="Hoffmann F.G."/>
            <person name="Howard J.M."/>
            <person name="Iguchi T."/>
            <person name="Janes D.E."/>
            <person name="Khan S.Y."/>
            <person name="Kohno S."/>
            <person name="de Koning A.J."/>
            <person name="Lance S.L."/>
            <person name="McCarthy F.M."/>
            <person name="McCormack J.E."/>
            <person name="Merchant M.E."/>
            <person name="Peterson D.G."/>
            <person name="Pollock D.D."/>
            <person name="Pourmand N."/>
            <person name="Raney B.J."/>
            <person name="Roessler K.A."/>
            <person name="Sanford J.R."/>
            <person name="Sawyer R.H."/>
            <person name="Schmidt C.J."/>
            <person name="Triplett E.W."/>
            <person name="Tuberville T.D."/>
            <person name="Venegas-Anaya M."/>
            <person name="Howard J.T."/>
            <person name="Jarvis E.D."/>
            <person name="Guillette L.J.Jr."/>
            <person name="Glenn T.C."/>
            <person name="Green R.E."/>
            <person name="Ray D.A."/>
        </authorList>
    </citation>
    <scope>NUCLEOTIDE SEQUENCE [LARGE SCALE GENOMIC DNA]</scope>
    <source>
        <strain evidence="2">KSC_2009_1</strain>
    </source>
</reference>
<feature type="region of interest" description="Disordered" evidence="1">
    <location>
        <begin position="325"/>
        <end position="409"/>
    </location>
</feature>
<organism evidence="2 3">
    <name type="scientific">Alligator mississippiensis</name>
    <name type="common">American alligator</name>
    <dbReference type="NCBI Taxonomy" id="8496"/>
    <lineage>
        <taxon>Eukaryota</taxon>
        <taxon>Metazoa</taxon>
        <taxon>Chordata</taxon>
        <taxon>Craniata</taxon>
        <taxon>Vertebrata</taxon>
        <taxon>Euteleostomi</taxon>
        <taxon>Archelosauria</taxon>
        <taxon>Archosauria</taxon>
        <taxon>Crocodylia</taxon>
        <taxon>Alligatoridae</taxon>
        <taxon>Alligatorinae</taxon>
        <taxon>Alligator</taxon>
    </lineage>
</organism>
<feature type="compositionally biased region" description="Acidic residues" evidence="1">
    <location>
        <begin position="396"/>
        <end position="407"/>
    </location>
</feature>
<dbReference type="GO" id="GO:0000122">
    <property type="term" value="P:negative regulation of transcription by RNA polymerase II"/>
    <property type="evidence" value="ECO:0007669"/>
    <property type="project" value="TreeGrafter"/>
</dbReference>
<dbReference type="Pfam" id="PF13671">
    <property type="entry name" value="AAA_33"/>
    <property type="match status" value="1"/>
</dbReference>
<dbReference type="GO" id="GO:0005634">
    <property type="term" value="C:nucleus"/>
    <property type="evidence" value="ECO:0007669"/>
    <property type="project" value="TreeGrafter"/>
</dbReference>
<dbReference type="SUPFAM" id="SSF52540">
    <property type="entry name" value="P-loop containing nucleoside triphosphate hydrolases"/>
    <property type="match status" value="1"/>
</dbReference>
<evidence type="ECO:0000256" key="1">
    <source>
        <dbReference type="SAM" id="MobiDB-lite"/>
    </source>
</evidence>
<dbReference type="EMBL" id="AKHW03005510">
    <property type="protein sequence ID" value="KYO26403.1"/>
    <property type="molecule type" value="Genomic_DNA"/>
</dbReference>
<dbReference type="Gene3D" id="3.40.50.300">
    <property type="entry name" value="P-loop containing nucleotide triphosphate hydrolases"/>
    <property type="match status" value="1"/>
</dbReference>
<dbReference type="InterPro" id="IPR026302">
    <property type="entry name" value="NEDD4-bd_p2"/>
</dbReference>
<feature type="compositionally biased region" description="Basic and acidic residues" evidence="1">
    <location>
        <begin position="378"/>
        <end position="387"/>
    </location>
</feature>
<dbReference type="InterPro" id="IPR027417">
    <property type="entry name" value="P-loop_NTPase"/>
</dbReference>
<accession>A0A151MPK4</accession>
<evidence type="ECO:0000313" key="2">
    <source>
        <dbReference type="EMBL" id="KYO26403.1"/>
    </source>
</evidence>
<gene>
    <name evidence="2" type="primary">N4BP2L2</name>
    <name evidence="2" type="ORF">Y1Q_0010379</name>
</gene>
<dbReference type="PANTHER" id="PTHR13308:SF23">
    <property type="entry name" value="NEDD4-BINDING PROTEIN 2-LIKE 2"/>
    <property type="match status" value="1"/>
</dbReference>
<name>A0A151MPK4_ALLMI</name>
<feature type="region of interest" description="Disordered" evidence="1">
    <location>
        <begin position="170"/>
        <end position="190"/>
    </location>
</feature>
<dbReference type="Proteomes" id="UP000050525">
    <property type="component" value="Unassembled WGS sequence"/>
</dbReference>
<proteinExistence type="predicted"/>
<dbReference type="AlphaFoldDB" id="A0A151MPK4"/>
<feature type="compositionally biased region" description="Basic residues" evidence="1">
    <location>
        <begin position="351"/>
        <end position="372"/>
    </location>
</feature>
<dbReference type="GO" id="GO:0003714">
    <property type="term" value="F:transcription corepressor activity"/>
    <property type="evidence" value="ECO:0007669"/>
    <property type="project" value="TreeGrafter"/>
</dbReference>
<feature type="region of interest" description="Disordered" evidence="1">
    <location>
        <begin position="1"/>
        <end position="42"/>
    </location>
</feature>
<evidence type="ECO:0000313" key="3">
    <source>
        <dbReference type="Proteomes" id="UP000050525"/>
    </source>
</evidence>
<keyword evidence="3" id="KW-1185">Reference proteome</keyword>
<dbReference type="PANTHER" id="PTHR13308">
    <property type="entry name" value="NEDD4-BINDING PROTEIN 2-LIKE 1"/>
    <property type="match status" value="1"/>
</dbReference>
<comment type="caution">
    <text evidence="2">The sequence shown here is derived from an EMBL/GenBank/DDBJ whole genome shotgun (WGS) entry which is preliminary data.</text>
</comment>
<protein>
    <submittedName>
        <fullName evidence="2">NEDD4-binding protein 2-like 2 isoform B</fullName>
    </submittedName>
</protein>
<feature type="compositionally biased region" description="Basic and acidic residues" evidence="1">
    <location>
        <begin position="14"/>
        <end position="28"/>
    </location>
</feature>